<dbReference type="InterPro" id="IPR006644">
    <property type="entry name" value="Cadg"/>
</dbReference>
<feature type="compositionally biased region" description="Polar residues" evidence="1">
    <location>
        <begin position="1176"/>
        <end position="1196"/>
    </location>
</feature>
<accession>A0A6N4V4L9</accession>
<dbReference type="InterPro" id="IPR013783">
    <property type="entry name" value="Ig-like_fold"/>
</dbReference>
<evidence type="ECO:0000313" key="4">
    <source>
        <dbReference type="Proteomes" id="UP000466785"/>
    </source>
</evidence>
<feature type="domain" description="Cadherin" evidence="2">
    <location>
        <begin position="1153"/>
        <end position="1241"/>
    </location>
</feature>
<feature type="domain" description="Cadherin" evidence="2">
    <location>
        <begin position="742"/>
        <end position="832"/>
    </location>
</feature>
<sequence>MSKQRLGHTFVSTGSTTRGARSAADCIGRVGGLAAALGVGAMLFVAPWAAAAETEGASGASESSATSEPDSNKSATTNDPAAEGADADETPATSDDGSDGDTDTDTEAEELDAELSEEIAEELEEELENEDASSSGDDDAIEEQEADEAAEAIVDEAVDEVEDVAVDSGGSRGSVAPDTGAPEVVADDSEPAIEDAPAEPIETTSAPTALTEPAGTEPASSRSSYTSASVMSARTSTEEITEAPAKALQAQPGTFLEVASSMLSAVIAPFVTTPAAPAAPSAQPLMWGVLSWVRRELDDTFANFSISIGGRQIVQNGTAYATSQGFGSFAIAHGENAVASASGLFNVAIVRGDDSTATSEGNFTRVRVRGDDNTAGADGPGSRASIYGDQNTAETTGAYTSIYVRGVGNAVTGTGDGTRATVTGDDNDATVLATNGSRAQITVRGDENSATASAEDDSTALVRIIGDGSTAVADADADGYAAARITGDSNVASSDALGETSIARITGDDSAASANAVEARAEAITYGDGNAAEANDGKAVISGDSSSATANGPGSLARVWGDRSTASALGEQNTAFVWGDDSRAVAGPGIYNNALTFGNNLLADTGPGDGRTVYGQPFDPENQAPVAGTPGAQTVDPETGAVTGTLGFTDPDGDTLTYTASTPANGSVTLNAAAGTYTYTPATRPDFGDPDGADAFTVTATDPAGLSASTTIDVPVTALPEPGNQAPQAGTPGEQTVDPGTGTVTGALGFTDPDGDPLTYEVTEQPDNGVVTVDNEAGTYTYTPETRPEPGQPDGEDSFTVVASDPDGLTATNTIGLPIVALPEPDNQAPVAGTPGEQTVNPETGSISGSLGFTDPDGDELTYTATDPTNGSVTIDAQAGTYTYTPATRPEAGEPDGADAFTVTATDPDGLSASTTIDVPVTALPDPDNNAPVPGDLGEQTVDPETGAVTATFSFTDPDGDDLTYTVSTPANGTVTLDAQTGTYTYTPDPEARPAFGQEDGVDAFTLTASDGQASSTIGIEVPVTALPEPDNQAPVAGTPGEQTVDPETGSVTGSLGFTDPDGDDLTYTVYAEPANGSVTFDAVNGTYTYTPATRPDFGEEDGADVFTVIATDPGGLSAMTTINVPVVALPEPDNQAPVAGTPGEQTVDPETGTVTGTLGFTDPDDDQLAYTVTNDPGNGSITINPDGSFSYTPTSRPAAGEPDGADAFTVTATDPDGLSASTTINVPVAAQPESDTTPTLQGIAELEGDPHLPPVIGPDGTAYQVVVFGVGTSNQHTSVYALNPDGSVPQNPVVDMAEGGADSTLKFAPERFAYVTTFDYDSQEGNLLVIDLQNPGTFSTVLIGNDRIFSDDLSISPDGSAYVLSGGQLVVVDPENTSDPAMLALTGIDPDGPVMFNQSNGTPYLTNVPTLGAERVQIVEIDITSPADPLTVVAESPGQMPSGGFVSAPDGSIYLTTWTADDDTATTHVVLLDPVTGSPTQFEIGGSPFHGVALGPDGAAYQTSAEIFIEGDDFSTLKTITDITRIDPAQAGDPLVHQIEGALTGQVLVGPTGTIYAGVTVTDFSGFPETVTTEQLVVIDPQNPGASFAVELEGRVVTEDIFDRTNIVVGQDGRAYVVINTETEVNGEFVYTTSLTVVDPENPATTIRVDLETAGSPPNQGSIVAVDSNGIVYVTTETLQPGGFLTEITVIDPDNPTDPVLATYQIDGNAIGGPIIDPGNTAYQTTVGGGVDDELTNAAVIGIGQAQNM</sequence>
<dbReference type="NCBIfam" id="NF012211">
    <property type="entry name" value="tand_rpt_95"/>
    <property type="match status" value="4"/>
</dbReference>
<proteinExistence type="predicted"/>
<dbReference type="Pfam" id="PF17963">
    <property type="entry name" value="Big_9"/>
    <property type="match status" value="6"/>
</dbReference>
<name>A0A6N4V4L9_9MYCO</name>
<feature type="compositionally biased region" description="Low complexity" evidence="1">
    <location>
        <begin position="53"/>
        <end position="68"/>
    </location>
</feature>
<dbReference type="Proteomes" id="UP000466785">
    <property type="component" value="Chromosome"/>
</dbReference>
<dbReference type="KEGG" id="mpof:MPOR_07600"/>
<feature type="compositionally biased region" description="Polar residues" evidence="1">
    <location>
        <begin position="10"/>
        <end position="19"/>
    </location>
</feature>
<protein>
    <recommendedName>
        <fullName evidence="2">Cadherin domain-containing protein</fullName>
    </recommendedName>
</protein>
<dbReference type="GO" id="GO:0005509">
    <property type="term" value="F:calcium ion binding"/>
    <property type="evidence" value="ECO:0007669"/>
    <property type="project" value="InterPro"/>
</dbReference>
<feature type="region of interest" description="Disordered" evidence="1">
    <location>
        <begin position="1"/>
        <end position="22"/>
    </location>
</feature>
<evidence type="ECO:0000259" key="2">
    <source>
        <dbReference type="PROSITE" id="PS50268"/>
    </source>
</evidence>
<feature type="compositionally biased region" description="Acidic residues" evidence="1">
    <location>
        <begin position="96"/>
        <end position="165"/>
    </location>
</feature>
<organism evidence="3 4">
    <name type="scientific">Mycolicibacterium poriferae</name>
    <dbReference type="NCBI Taxonomy" id="39694"/>
    <lineage>
        <taxon>Bacteria</taxon>
        <taxon>Bacillati</taxon>
        <taxon>Actinomycetota</taxon>
        <taxon>Actinomycetes</taxon>
        <taxon>Mycobacteriales</taxon>
        <taxon>Mycobacteriaceae</taxon>
        <taxon>Mycolicibacterium</taxon>
    </lineage>
</organism>
<dbReference type="InterPro" id="IPR002126">
    <property type="entry name" value="Cadherin-like_dom"/>
</dbReference>
<dbReference type="GO" id="GO:0005975">
    <property type="term" value="P:carbohydrate metabolic process"/>
    <property type="evidence" value="ECO:0007669"/>
    <property type="project" value="UniProtKB-ARBA"/>
</dbReference>
<dbReference type="RefSeq" id="WP_163672652.1">
    <property type="nucleotide sequence ID" value="NZ_AP022570.1"/>
</dbReference>
<dbReference type="GO" id="GO:0007156">
    <property type="term" value="P:homophilic cell adhesion via plasma membrane adhesion molecules"/>
    <property type="evidence" value="ECO:0007669"/>
    <property type="project" value="InterPro"/>
</dbReference>
<feature type="region of interest" description="Disordered" evidence="1">
    <location>
        <begin position="1176"/>
        <end position="1203"/>
    </location>
</feature>
<feature type="compositionally biased region" description="Acidic residues" evidence="1">
    <location>
        <begin position="185"/>
        <end position="197"/>
    </location>
</feature>
<keyword evidence="4" id="KW-1185">Reference proteome</keyword>
<dbReference type="Gene3D" id="2.60.40.10">
    <property type="entry name" value="Immunoglobulins"/>
    <property type="match status" value="6"/>
</dbReference>
<evidence type="ECO:0000256" key="1">
    <source>
        <dbReference type="SAM" id="MobiDB-lite"/>
    </source>
</evidence>
<gene>
    <name evidence="3" type="ORF">MPOR_07600</name>
</gene>
<dbReference type="SUPFAM" id="SSF63829">
    <property type="entry name" value="Calcium-dependent phosphotriesterase"/>
    <property type="match status" value="2"/>
</dbReference>
<evidence type="ECO:0000313" key="3">
    <source>
        <dbReference type="EMBL" id="BBX49734.1"/>
    </source>
</evidence>
<feature type="compositionally biased region" description="Low complexity" evidence="1">
    <location>
        <begin position="219"/>
        <end position="233"/>
    </location>
</feature>
<dbReference type="SMART" id="SM00736">
    <property type="entry name" value="CADG"/>
    <property type="match status" value="3"/>
</dbReference>
<feature type="region of interest" description="Disordered" evidence="1">
    <location>
        <begin position="1036"/>
        <end position="1061"/>
    </location>
</feature>
<dbReference type="PROSITE" id="PS50268">
    <property type="entry name" value="CADHERIN_2"/>
    <property type="match status" value="2"/>
</dbReference>
<dbReference type="EMBL" id="AP022570">
    <property type="protein sequence ID" value="BBX49734.1"/>
    <property type="molecule type" value="Genomic_DNA"/>
</dbReference>
<feature type="region of interest" description="Disordered" evidence="1">
    <location>
        <begin position="369"/>
        <end position="388"/>
    </location>
</feature>
<reference evidence="3 4" key="1">
    <citation type="journal article" date="2019" name="Emerg. Microbes Infect.">
        <title>Comprehensive subspecies identification of 175 nontuberculous mycobacteria species based on 7547 genomic profiles.</title>
        <authorList>
            <person name="Matsumoto Y."/>
            <person name="Kinjo T."/>
            <person name="Motooka D."/>
            <person name="Nabeya D."/>
            <person name="Jung N."/>
            <person name="Uechi K."/>
            <person name="Horii T."/>
            <person name="Iida T."/>
            <person name="Fujita J."/>
            <person name="Nakamura S."/>
        </authorList>
    </citation>
    <scope>NUCLEOTIDE SEQUENCE [LARGE SCALE GENOMIC DNA]</scope>
    <source>
        <strain evidence="3 4">JCM 12603</strain>
    </source>
</reference>
<dbReference type="GO" id="GO:0016020">
    <property type="term" value="C:membrane"/>
    <property type="evidence" value="ECO:0007669"/>
    <property type="project" value="InterPro"/>
</dbReference>
<feature type="region of interest" description="Disordered" evidence="1">
    <location>
        <begin position="53"/>
        <end position="238"/>
    </location>
</feature>